<keyword evidence="4" id="KW-1185">Reference proteome</keyword>
<comment type="caution">
    <text evidence="2">The sequence shown here is derived from an EMBL/GenBank/DDBJ whole genome shotgun (WGS) entry which is preliminary data.</text>
</comment>
<dbReference type="Pfam" id="PF00903">
    <property type="entry name" value="Glyoxalase"/>
    <property type="match status" value="1"/>
</dbReference>
<feature type="domain" description="VOC" evidence="1">
    <location>
        <begin position="3"/>
        <end position="127"/>
    </location>
</feature>
<evidence type="ECO:0000259" key="1">
    <source>
        <dbReference type="PROSITE" id="PS51819"/>
    </source>
</evidence>
<gene>
    <name evidence="2" type="ORF">PSECIP111854_00282</name>
    <name evidence="3" type="ORF">PSECIP111951_00388</name>
</gene>
<dbReference type="EMBL" id="CAMAPD010000002">
    <property type="protein sequence ID" value="CAH9051419.1"/>
    <property type="molecule type" value="Genomic_DNA"/>
</dbReference>
<dbReference type="EMBL" id="CAMAPC010000001">
    <property type="protein sequence ID" value="CAH9049636.1"/>
    <property type="molecule type" value="Genomic_DNA"/>
</dbReference>
<dbReference type="InterPro" id="IPR037523">
    <property type="entry name" value="VOC_core"/>
</dbReference>
<dbReference type="Gene3D" id="3.10.180.10">
    <property type="entry name" value="2,3-Dihydroxybiphenyl 1,2-Dioxygenase, domain 1"/>
    <property type="match status" value="1"/>
</dbReference>
<accession>A0A9W4QR07</accession>
<reference evidence="2 5" key="1">
    <citation type="submission" date="2022-07" db="EMBL/GenBank/DDBJ databases">
        <authorList>
            <person name="Criscuolo A."/>
        </authorList>
    </citation>
    <scope>NUCLEOTIDE SEQUENCE</scope>
    <source>
        <strain evidence="5">CIP 111951</strain>
        <strain evidence="2">CIP111854</strain>
        <strain evidence="3">CIP111951</strain>
    </source>
</reference>
<evidence type="ECO:0000313" key="3">
    <source>
        <dbReference type="EMBL" id="CAH9051419.1"/>
    </source>
</evidence>
<proteinExistence type="predicted"/>
<dbReference type="Proteomes" id="UP001152467">
    <property type="component" value="Unassembled WGS sequence"/>
</dbReference>
<evidence type="ECO:0000313" key="5">
    <source>
        <dbReference type="Proteomes" id="UP001152485"/>
    </source>
</evidence>
<dbReference type="InterPro" id="IPR004360">
    <property type="entry name" value="Glyas_Fos-R_dOase_dom"/>
</dbReference>
<protein>
    <recommendedName>
        <fullName evidence="1">VOC domain-containing protein</fullName>
    </recommendedName>
</protein>
<dbReference type="SUPFAM" id="SSF54593">
    <property type="entry name" value="Glyoxalase/Bleomycin resistance protein/Dihydroxybiphenyl dioxygenase"/>
    <property type="match status" value="1"/>
</dbReference>
<dbReference type="AlphaFoldDB" id="A0A9W4QR07"/>
<organism evidence="2 4">
    <name type="scientific">Pseudoalteromonas holothuriae</name>
    <dbReference type="NCBI Taxonomy" id="2963714"/>
    <lineage>
        <taxon>Bacteria</taxon>
        <taxon>Pseudomonadati</taxon>
        <taxon>Pseudomonadota</taxon>
        <taxon>Gammaproteobacteria</taxon>
        <taxon>Alteromonadales</taxon>
        <taxon>Pseudoalteromonadaceae</taxon>
        <taxon>Pseudoalteromonas</taxon>
    </lineage>
</organism>
<name>A0A9W4QR07_9GAMM</name>
<dbReference type="InterPro" id="IPR029068">
    <property type="entry name" value="Glyas_Bleomycin-R_OHBP_Dase"/>
</dbReference>
<dbReference type="Proteomes" id="UP001152485">
    <property type="component" value="Unassembled WGS sequence"/>
</dbReference>
<evidence type="ECO:0000313" key="2">
    <source>
        <dbReference type="EMBL" id="CAH9049636.1"/>
    </source>
</evidence>
<dbReference type="PROSITE" id="PS51819">
    <property type="entry name" value="VOC"/>
    <property type="match status" value="1"/>
</dbReference>
<sequence length="130" mass="14245">MMRYAKTVIYVDNVEEVLDFYYQAFGLSTQALTEAGDYGELDTGEVVLGFASHPLAQAQFKQSYIRAQPKQPALGFELTLCCYNVSESYDRAVIAGAEPLMPPSGKGESAQAYVRAIEGTLIALVYERAS</sequence>
<evidence type="ECO:0000313" key="4">
    <source>
        <dbReference type="Proteomes" id="UP001152467"/>
    </source>
</evidence>